<sequence length="72" mass="8429">MNKFGRMLVLNLTQKGGTSYQCTPALQPLSKIATPFTRLLPHSQKHRSKYQTLIKTKRLPISPGRRRRRRLR</sequence>
<dbReference type="EMBL" id="CM042012">
    <property type="protein sequence ID" value="KAI3753796.1"/>
    <property type="molecule type" value="Genomic_DNA"/>
</dbReference>
<reference evidence="2" key="1">
    <citation type="journal article" date="2022" name="Mol. Ecol. Resour.">
        <title>The genomes of chicory, endive, great burdock and yacon provide insights into Asteraceae palaeo-polyploidization history and plant inulin production.</title>
        <authorList>
            <person name="Fan W."/>
            <person name="Wang S."/>
            <person name="Wang H."/>
            <person name="Wang A."/>
            <person name="Jiang F."/>
            <person name="Liu H."/>
            <person name="Zhao H."/>
            <person name="Xu D."/>
            <person name="Zhang Y."/>
        </authorList>
    </citation>
    <scope>NUCLEOTIDE SEQUENCE [LARGE SCALE GENOMIC DNA]</scope>
    <source>
        <strain evidence="2">cv. Punajuju</strain>
    </source>
</reference>
<gene>
    <name evidence="1" type="ORF">L2E82_25860</name>
</gene>
<evidence type="ECO:0000313" key="1">
    <source>
        <dbReference type="EMBL" id="KAI3753796.1"/>
    </source>
</evidence>
<accession>A0ACB9E4T2</accession>
<reference evidence="1 2" key="2">
    <citation type="journal article" date="2022" name="Mol. Ecol. Resour.">
        <title>The genomes of chicory, endive, great burdock and yacon provide insights into Asteraceae paleo-polyploidization history and plant inulin production.</title>
        <authorList>
            <person name="Fan W."/>
            <person name="Wang S."/>
            <person name="Wang H."/>
            <person name="Wang A."/>
            <person name="Jiang F."/>
            <person name="Liu H."/>
            <person name="Zhao H."/>
            <person name="Xu D."/>
            <person name="Zhang Y."/>
        </authorList>
    </citation>
    <scope>NUCLEOTIDE SEQUENCE [LARGE SCALE GENOMIC DNA]</scope>
    <source>
        <strain evidence="2">cv. Punajuju</strain>
        <tissue evidence="1">Leaves</tissue>
    </source>
</reference>
<comment type="caution">
    <text evidence="1">The sequence shown here is derived from an EMBL/GenBank/DDBJ whole genome shotgun (WGS) entry which is preliminary data.</text>
</comment>
<protein>
    <submittedName>
        <fullName evidence="1">Uncharacterized protein</fullName>
    </submittedName>
</protein>
<dbReference type="Proteomes" id="UP001055811">
    <property type="component" value="Linkage Group LG04"/>
</dbReference>
<organism evidence="1 2">
    <name type="scientific">Cichorium intybus</name>
    <name type="common">Chicory</name>
    <dbReference type="NCBI Taxonomy" id="13427"/>
    <lineage>
        <taxon>Eukaryota</taxon>
        <taxon>Viridiplantae</taxon>
        <taxon>Streptophyta</taxon>
        <taxon>Embryophyta</taxon>
        <taxon>Tracheophyta</taxon>
        <taxon>Spermatophyta</taxon>
        <taxon>Magnoliopsida</taxon>
        <taxon>eudicotyledons</taxon>
        <taxon>Gunneridae</taxon>
        <taxon>Pentapetalae</taxon>
        <taxon>asterids</taxon>
        <taxon>campanulids</taxon>
        <taxon>Asterales</taxon>
        <taxon>Asteraceae</taxon>
        <taxon>Cichorioideae</taxon>
        <taxon>Cichorieae</taxon>
        <taxon>Cichoriinae</taxon>
        <taxon>Cichorium</taxon>
    </lineage>
</organism>
<name>A0ACB9E4T2_CICIN</name>
<evidence type="ECO:0000313" key="2">
    <source>
        <dbReference type="Proteomes" id="UP001055811"/>
    </source>
</evidence>
<proteinExistence type="predicted"/>
<keyword evidence="2" id="KW-1185">Reference proteome</keyword>